<comment type="caution">
    <text evidence="3">The sequence shown here is derived from an EMBL/GenBank/DDBJ whole genome shotgun (WGS) entry which is preliminary data.</text>
</comment>
<dbReference type="AlphaFoldDB" id="A0A9Q6EL01"/>
<proteinExistence type="predicted"/>
<organism evidence="3 4">
    <name type="scientific">Nostoc linckia z8</name>
    <dbReference type="NCBI Taxonomy" id="1628746"/>
    <lineage>
        <taxon>Bacteria</taxon>
        <taxon>Bacillati</taxon>
        <taxon>Cyanobacteriota</taxon>
        <taxon>Cyanophyceae</taxon>
        <taxon>Nostocales</taxon>
        <taxon>Nostocaceae</taxon>
        <taxon>Nostoc</taxon>
    </lineage>
</organism>
<evidence type="ECO:0000313" key="4">
    <source>
        <dbReference type="Proteomes" id="UP000222310"/>
    </source>
</evidence>
<gene>
    <name evidence="3" type="ORF">VF08_16460</name>
</gene>
<evidence type="ECO:0008006" key="5">
    <source>
        <dbReference type="Google" id="ProtNLM"/>
    </source>
</evidence>
<reference evidence="3 4" key="1">
    <citation type="submission" date="2015-02" db="EMBL/GenBank/DDBJ databases">
        <title>Nostoc linckia genome annotation.</title>
        <authorList>
            <person name="Zhou Z."/>
        </authorList>
    </citation>
    <scope>NUCLEOTIDE SEQUENCE [LARGE SCALE GENOMIC DNA]</scope>
    <source>
        <strain evidence="4">z8</strain>
    </source>
</reference>
<keyword evidence="2" id="KW-1133">Transmembrane helix</keyword>
<name>A0A9Q6EL01_NOSLI</name>
<feature type="transmembrane region" description="Helical" evidence="2">
    <location>
        <begin position="34"/>
        <end position="63"/>
    </location>
</feature>
<evidence type="ECO:0000256" key="2">
    <source>
        <dbReference type="SAM" id="Phobius"/>
    </source>
</evidence>
<dbReference type="EMBL" id="LAHD01000043">
    <property type="protein sequence ID" value="PHK03073.1"/>
    <property type="molecule type" value="Genomic_DNA"/>
</dbReference>
<protein>
    <recommendedName>
        <fullName evidence="5">Transmembrane protein</fullName>
    </recommendedName>
</protein>
<feature type="region of interest" description="Disordered" evidence="1">
    <location>
        <begin position="1"/>
        <end position="25"/>
    </location>
</feature>
<sequence length="217" mass="24402">MEKSQSVQHEPTQLIGATPELTNRKSKLRKSSNGLIYLVAHHPWLLLTGSLAMFLGSGAFALYSLTNPGQVTSEETEEIPPVIVEQPIYSPSENTNPTPLWMVVAIALSCGSGCWIIFRMLNQKAQPQKATKQVERHHARIAEARNTRLEPRLPKNQPIFVPQPQLMPVMQTVPKTKHLVTVLPPEHRHHLSTRKESLADLMDLRKDSSLSAILRQY</sequence>
<keyword evidence="2" id="KW-0812">Transmembrane</keyword>
<feature type="compositionally biased region" description="Polar residues" evidence="1">
    <location>
        <begin position="1"/>
        <end position="11"/>
    </location>
</feature>
<dbReference type="Proteomes" id="UP000222310">
    <property type="component" value="Unassembled WGS sequence"/>
</dbReference>
<evidence type="ECO:0000256" key="1">
    <source>
        <dbReference type="SAM" id="MobiDB-lite"/>
    </source>
</evidence>
<keyword evidence="2" id="KW-0472">Membrane</keyword>
<evidence type="ECO:0000313" key="3">
    <source>
        <dbReference type="EMBL" id="PHK03073.1"/>
    </source>
</evidence>
<accession>A0A9Q6EL01</accession>
<feature type="transmembrane region" description="Helical" evidence="2">
    <location>
        <begin position="100"/>
        <end position="118"/>
    </location>
</feature>